<proteinExistence type="predicted"/>
<feature type="non-terminal residue" evidence="4">
    <location>
        <position position="194"/>
    </location>
</feature>
<evidence type="ECO:0000259" key="3">
    <source>
        <dbReference type="SMART" id="SM01008"/>
    </source>
</evidence>
<dbReference type="GO" id="GO:0005506">
    <property type="term" value="F:iron ion binding"/>
    <property type="evidence" value="ECO:0007669"/>
    <property type="project" value="InterPro"/>
</dbReference>
<dbReference type="SMART" id="SM01008">
    <property type="entry name" value="Ald_Xan_dh_C"/>
    <property type="match status" value="1"/>
</dbReference>
<dbReference type="AlphaFoldDB" id="A0A382KNY0"/>
<evidence type="ECO:0000313" key="4">
    <source>
        <dbReference type="EMBL" id="SVC25976.1"/>
    </source>
</evidence>
<dbReference type="InterPro" id="IPR000674">
    <property type="entry name" value="Ald_Oxase/Xan_DH_a/b"/>
</dbReference>
<reference evidence="4" key="1">
    <citation type="submission" date="2018-05" db="EMBL/GenBank/DDBJ databases">
        <authorList>
            <person name="Lanie J.A."/>
            <person name="Ng W.-L."/>
            <person name="Kazmierczak K.M."/>
            <person name="Andrzejewski T.M."/>
            <person name="Davidsen T.M."/>
            <person name="Wayne K.J."/>
            <person name="Tettelin H."/>
            <person name="Glass J.I."/>
            <person name="Rusch D."/>
            <person name="Podicherti R."/>
            <person name="Tsui H.-C.T."/>
            <person name="Winkler M.E."/>
        </authorList>
    </citation>
    <scope>NUCLEOTIDE SEQUENCE</scope>
</reference>
<keyword evidence="1" id="KW-0500">Molybdenum</keyword>
<evidence type="ECO:0000256" key="1">
    <source>
        <dbReference type="ARBA" id="ARBA00022505"/>
    </source>
</evidence>
<keyword evidence="2" id="KW-0560">Oxidoreductase</keyword>
<dbReference type="GO" id="GO:0016491">
    <property type="term" value="F:oxidoreductase activity"/>
    <property type="evidence" value="ECO:0007669"/>
    <property type="project" value="UniProtKB-KW"/>
</dbReference>
<dbReference type="PANTHER" id="PTHR11908">
    <property type="entry name" value="XANTHINE DEHYDROGENASE"/>
    <property type="match status" value="1"/>
</dbReference>
<dbReference type="PANTHER" id="PTHR11908:SF132">
    <property type="entry name" value="ALDEHYDE OXIDASE 1-RELATED"/>
    <property type="match status" value="1"/>
</dbReference>
<dbReference type="InterPro" id="IPR016208">
    <property type="entry name" value="Ald_Oxase/xanthine_DH-like"/>
</dbReference>
<gene>
    <name evidence="4" type="ORF">METZ01_LOCUS278830</name>
</gene>
<organism evidence="4">
    <name type="scientific">marine metagenome</name>
    <dbReference type="NCBI Taxonomy" id="408172"/>
    <lineage>
        <taxon>unclassified sequences</taxon>
        <taxon>metagenomes</taxon>
        <taxon>ecological metagenomes</taxon>
    </lineage>
</organism>
<sequence length="194" mass="20831">MGKETQEFKWVGKRPIRPDGVDKVTGRAKFGADMHLPGMLIGRVLRSPHAHARIRSIDTTKAASLPGVKAVVTGSDFPPPPPPVWEAAGEVPVNFRDLARNVMARDKALYDGHAVAAVAATSAAIAEEAIDLIEVDYEVLPHVIDVKAAMKPDAPLLHDDLFTDGVSPKPDKPSNIAKRMEFVLGDIEAGFSKA</sequence>
<accession>A0A382KNY0</accession>
<protein>
    <recommendedName>
        <fullName evidence="3">Aldehyde oxidase/xanthine dehydrogenase a/b hammerhead domain-containing protein</fullName>
    </recommendedName>
</protein>
<feature type="domain" description="Aldehyde oxidase/xanthine dehydrogenase a/b hammerhead" evidence="3">
    <location>
        <begin position="25"/>
        <end position="141"/>
    </location>
</feature>
<name>A0A382KNY0_9ZZZZ</name>
<dbReference type="Pfam" id="PF01315">
    <property type="entry name" value="Ald_Xan_dh_C"/>
    <property type="match status" value="1"/>
</dbReference>
<evidence type="ECO:0000256" key="2">
    <source>
        <dbReference type="ARBA" id="ARBA00023002"/>
    </source>
</evidence>
<dbReference type="Gene3D" id="3.30.365.10">
    <property type="entry name" value="Aldehyde oxidase/xanthine dehydrogenase, molybdopterin binding domain"/>
    <property type="match status" value="1"/>
</dbReference>
<dbReference type="SUPFAM" id="SSF54665">
    <property type="entry name" value="CO dehydrogenase molybdoprotein N-domain-like"/>
    <property type="match status" value="1"/>
</dbReference>
<dbReference type="Gene3D" id="3.90.1170.50">
    <property type="entry name" value="Aldehyde oxidase/xanthine dehydrogenase, a/b hammerhead"/>
    <property type="match status" value="1"/>
</dbReference>
<dbReference type="InterPro" id="IPR036856">
    <property type="entry name" value="Ald_Oxase/Xan_DH_a/b_sf"/>
</dbReference>
<dbReference type="EMBL" id="UINC01081788">
    <property type="protein sequence ID" value="SVC25976.1"/>
    <property type="molecule type" value="Genomic_DNA"/>
</dbReference>